<dbReference type="CDD" id="cd11336">
    <property type="entry name" value="AmyAc_MTSase"/>
    <property type="match status" value="1"/>
</dbReference>
<dbReference type="EMBL" id="JAZHOV010000002">
    <property type="protein sequence ID" value="MEF2254179.1"/>
    <property type="molecule type" value="Genomic_DNA"/>
</dbReference>
<sequence>MHPTSTYRLQIRAAFDLDAAAAVTGYLRDLGVGWAYLSPLLQSTTGSDHGYDVVDPTRVDPARGGAAGLERYAAAARAAGLGILIDTVPNHMGIAVPVQNPWWWDVLLRGRSSRYAAAFDIDWEFGGGKVRVPVLGSEADEAIDAMEIRVDPKPTARAPHGTLRYFDHEFPLAEGTAPGEATSYPDAVRQVLARQHFELMFWQLEASELNYRRFFAVSTLAGVRVEDPVVFDEAHEEVARWFREGLADGLRIDHPDGLVDPGGYLERLGAITGRRYTLVEKILEHSATEHPELLPAWWDTDGTTGYDAMAEIDRVFIDPHGEGALDALDERLRGATGLPPAQPWPDLIHDTKRMIADTIQRSEIARLVRCLPEQVALAASDATDALAELLACFPVYRSYLPAGREALDEALAEASARRPDLAEAIGALAPLLADPTLEVARRFQQTTGPVMAKGVEDTAFYRATRLGTLTEVGGDPSVFSLTVEGFHEAFARRQAQRPASMTSLSTHDTKRGEDVRARLSVLAEIPHRWAAALEQLRAVASTGHGPFDTLLWQAIIGSWPATPERLHAYAEKAAREAAEATTWWNPDADFERRMHAVVDAAYGPARELVEAFVAEVAQPGWSNSLSAKLVQLAGPGVPDVYQGSELWETSLVDPDNRRAVDFAQRAAMLAELDRAESEGRVPAIDASGAAKLLVTSRALRLRRDRPELFTRYLPVEVLGSASGHAVAFDRGGAVAVATRLPVGLVARGGWADTRMLIPGGTWTDALTGRAYPGGEVPLADVLGSLPVALLTRQTPDLCRGAAGDGVSHAGFGVSGFSEAEEA</sequence>
<dbReference type="InterPro" id="IPR012767">
    <property type="entry name" value="Trehalose_TreY"/>
</dbReference>
<dbReference type="Proteomes" id="UP001351900">
    <property type="component" value="Unassembled WGS sequence"/>
</dbReference>
<dbReference type="Gene3D" id="1.10.150.200">
    <property type="entry name" value="Maltooligosyl trehalose synthase, domain 3"/>
    <property type="match status" value="1"/>
</dbReference>
<feature type="domain" description="Glycosyl hydrolase family 13 catalytic" evidence="1">
    <location>
        <begin position="3"/>
        <end position="429"/>
    </location>
</feature>
<evidence type="ECO:0000313" key="3">
    <source>
        <dbReference type="Proteomes" id="UP001351900"/>
    </source>
</evidence>
<keyword evidence="2" id="KW-0413">Isomerase</keyword>
<gene>
    <name evidence="2" type="primary">treY</name>
    <name evidence="2" type="ORF">V2V91_03365</name>
</gene>
<evidence type="ECO:0000313" key="2">
    <source>
        <dbReference type="EMBL" id="MEF2254179.1"/>
    </source>
</evidence>
<accession>A0ABU7V3C4</accession>
<dbReference type="RefSeq" id="WP_331790782.1">
    <property type="nucleotide sequence ID" value="NZ_BAAAUO010000005.1"/>
</dbReference>
<dbReference type="InterPro" id="IPR013797">
    <property type="entry name" value="Maltooligo_trehalose_synth_4"/>
</dbReference>
<dbReference type="PANTHER" id="PTHR10357">
    <property type="entry name" value="ALPHA-AMYLASE FAMILY MEMBER"/>
    <property type="match status" value="1"/>
</dbReference>
<dbReference type="Pfam" id="PF00128">
    <property type="entry name" value="Alpha-amylase"/>
    <property type="match status" value="1"/>
</dbReference>
<protein>
    <submittedName>
        <fullName evidence="2">Malto-oligosyltrehalose synthase</fullName>
        <ecNumber evidence="2">5.4.99.15</ecNumber>
    </submittedName>
</protein>
<dbReference type="EC" id="5.4.99.15" evidence="2"/>
<name>A0ABU7V3C4_9MICO</name>
<dbReference type="InterPro" id="IPR017853">
    <property type="entry name" value="GH"/>
</dbReference>
<dbReference type="GO" id="GO:0047470">
    <property type="term" value="F:(1,4)-alpha-D-glucan 1-alpha-D-glucosylmutase activity"/>
    <property type="evidence" value="ECO:0007669"/>
    <property type="project" value="UniProtKB-EC"/>
</dbReference>
<dbReference type="Gene3D" id="1.10.10.470">
    <property type="entry name" value="Maltooligosyl trehalose synthase, domain 4"/>
    <property type="match status" value="1"/>
</dbReference>
<proteinExistence type="predicted"/>
<evidence type="ECO:0000259" key="1">
    <source>
        <dbReference type="SMART" id="SM00642"/>
    </source>
</evidence>
<dbReference type="InterPro" id="IPR006047">
    <property type="entry name" value="GH13_cat_dom"/>
</dbReference>
<keyword evidence="3" id="KW-1185">Reference proteome</keyword>
<dbReference type="SUPFAM" id="SSF51445">
    <property type="entry name" value="(Trans)glycosidases"/>
    <property type="match status" value="1"/>
</dbReference>
<comment type="caution">
    <text evidence="2">The sequence shown here is derived from an EMBL/GenBank/DDBJ whole genome shotgun (WGS) entry which is preliminary data.</text>
</comment>
<dbReference type="Gene3D" id="3.30.1590.10">
    <property type="entry name" value="Maltooligosyl trehalose synthase, domain 2"/>
    <property type="match status" value="1"/>
</dbReference>
<reference evidence="2 3" key="1">
    <citation type="submission" date="2024-01" db="EMBL/GenBank/DDBJ databases">
        <title>the genome sequence of strain Microbacterium schleiferi NBRC 15075.</title>
        <authorList>
            <person name="Ding Y."/>
            <person name="Zhang G."/>
        </authorList>
    </citation>
    <scope>NUCLEOTIDE SEQUENCE [LARGE SCALE GENOMIC DNA]</scope>
    <source>
        <strain evidence="2 3">NBRC 15075</strain>
    </source>
</reference>
<dbReference type="SMART" id="SM00642">
    <property type="entry name" value="Aamy"/>
    <property type="match status" value="1"/>
</dbReference>
<dbReference type="PANTHER" id="PTHR10357:SF216">
    <property type="entry name" value="MALTOOLIGOSYL TREHALOSE SYNTHASE-RELATED"/>
    <property type="match status" value="1"/>
</dbReference>
<organism evidence="2 3">
    <name type="scientific">Microbacterium schleiferi</name>
    <dbReference type="NCBI Taxonomy" id="69362"/>
    <lineage>
        <taxon>Bacteria</taxon>
        <taxon>Bacillati</taxon>
        <taxon>Actinomycetota</taxon>
        <taxon>Actinomycetes</taxon>
        <taxon>Micrococcales</taxon>
        <taxon>Microbacteriaceae</taxon>
        <taxon>Microbacterium</taxon>
    </lineage>
</organism>
<dbReference type="NCBIfam" id="TIGR02401">
    <property type="entry name" value="trehalose_TreY"/>
    <property type="match status" value="1"/>
</dbReference>
<dbReference type="Gene3D" id="3.20.20.80">
    <property type="entry name" value="Glycosidases"/>
    <property type="match status" value="1"/>
</dbReference>